<reference evidence="1 2" key="1">
    <citation type="submission" date="2019-12" db="EMBL/GenBank/DDBJ databases">
        <title>The complete genome of the thermophilic, anoxygenic phototrophic gammaproteobacterium Thermochromatium tepidum.</title>
        <authorList>
            <person name="Sattley W.M."/>
            <person name="Swingley W.D."/>
            <person name="Burchell B.M."/>
            <person name="Gurbani S.A."/>
            <person name="Kujawa C.M."/>
            <person name="Nuccio D.A."/>
            <person name="Schladweiler J."/>
            <person name="Shaffer K.N."/>
            <person name="Stokes L.M."/>
            <person name="Touchman J.W."/>
            <person name="Blankenship R.E."/>
            <person name="Madigan M.T."/>
        </authorList>
    </citation>
    <scope>NUCLEOTIDE SEQUENCE [LARGE SCALE GENOMIC DNA]</scope>
    <source>
        <strain evidence="1 2">ATCC 43061</strain>
    </source>
</reference>
<gene>
    <name evidence="1" type="ORF">E6P07_12900</name>
</gene>
<keyword evidence="2" id="KW-1185">Reference proteome</keyword>
<name>A0A6I6EAQ8_THETI</name>
<dbReference type="KEGG" id="ttp:E6P07_12900"/>
<dbReference type="InterPro" id="IPR002591">
    <property type="entry name" value="Phosphodiest/P_Trfase"/>
</dbReference>
<dbReference type="Proteomes" id="UP000426424">
    <property type="component" value="Chromosome"/>
</dbReference>
<evidence type="ECO:0000313" key="2">
    <source>
        <dbReference type="Proteomes" id="UP000426424"/>
    </source>
</evidence>
<organism evidence="1 2">
    <name type="scientific">Thermochromatium tepidum ATCC 43061</name>
    <dbReference type="NCBI Taxonomy" id="316276"/>
    <lineage>
        <taxon>Bacteria</taxon>
        <taxon>Pseudomonadati</taxon>
        <taxon>Pseudomonadota</taxon>
        <taxon>Gammaproteobacteria</taxon>
        <taxon>Chromatiales</taxon>
        <taxon>Chromatiaceae</taxon>
        <taxon>Thermochromatium</taxon>
    </lineage>
</organism>
<evidence type="ECO:0000313" key="1">
    <source>
        <dbReference type="EMBL" id="QGU33793.1"/>
    </source>
</evidence>
<sequence>METKHTTPDYSGGGLLNLMSSLIQARGGRCEHPPLTGLALDDLTCATNLVLLIVDGLGANWLERHAPDGLLSRGRWGVISSVFPSTTAAAIPTVLTGLSPLQHGLTGWFTYFGELGSVLAVLPGRPRYGGVSYRAAGIDPLRLFTHRSIFDRIDTRGLAVSPRFIAYSDFNRAHQGRGELRPFESLTEMFQQTLRALRPRRRWGRPSATPERNYLYLYWPELDRIGHEHGIESAAALAHLTEIEQALESFLIAAAGTDTVLLVCADHGQIDTRPEDIIDLAHHPELVECLTLPLCGEPRAAWAHVRADCARRFESYCISELGDAVALMPSSQVIEAGLLGPGPAHPRIHDRVGDYCLLPNARYVLRQTLPFEDPPTHVGVHGGLSDSEIQVPLCLFRP</sequence>
<dbReference type="RefSeq" id="WP_153975977.1">
    <property type="nucleotide sequence ID" value="NZ_CP039268.1"/>
</dbReference>
<dbReference type="InterPro" id="IPR017850">
    <property type="entry name" value="Alkaline_phosphatase_core_sf"/>
</dbReference>
<accession>A0A6I6EAQ8</accession>
<protein>
    <submittedName>
        <fullName evidence="1">Phosphodiesterase</fullName>
    </submittedName>
</protein>
<dbReference type="OrthoDB" id="502398at2"/>
<dbReference type="Pfam" id="PF01663">
    <property type="entry name" value="Phosphodiest"/>
    <property type="match status" value="1"/>
</dbReference>
<dbReference type="SUPFAM" id="SSF53649">
    <property type="entry name" value="Alkaline phosphatase-like"/>
    <property type="match status" value="1"/>
</dbReference>
<dbReference type="AlphaFoldDB" id="A0A6I6EAQ8"/>
<dbReference type="EMBL" id="CP039268">
    <property type="protein sequence ID" value="QGU33793.1"/>
    <property type="molecule type" value="Genomic_DNA"/>
</dbReference>
<dbReference type="Gene3D" id="3.40.720.10">
    <property type="entry name" value="Alkaline Phosphatase, subunit A"/>
    <property type="match status" value="1"/>
</dbReference>
<proteinExistence type="predicted"/>